<proteinExistence type="predicted"/>
<feature type="region of interest" description="Disordered" evidence="3">
    <location>
        <begin position="183"/>
        <end position="204"/>
    </location>
</feature>
<evidence type="ECO:0000256" key="2">
    <source>
        <dbReference type="ARBA" id="ARBA00022801"/>
    </source>
</evidence>
<keyword evidence="6" id="KW-1185">Reference proteome</keyword>
<evidence type="ECO:0000256" key="4">
    <source>
        <dbReference type="SAM" id="SignalP"/>
    </source>
</evidence>
<reference evidence="5" key="1">
    <citation type="submission" date="2020-11" db="EMBL/GenBank/DDBJ databases">
        <authorList>
            <consortium name="DOE Joint Genome Institute"/>
            <person name="Ahrendt S."/>
            <person name="Riley R."/>
            <person name="Andreopoulos W."/>
            <person name="Labutti K."/>
            <person name="Pangilinan J."/>
            <person name="Ruiz-Duenas F.J."/>
            <person name="Barrasa J.M."/>
            <person name="Sanchez-Garcia M."/>
            <person name="Camarero S."/>
            <person name="Miyauchi S."/>
            <person name="Serrano A."/>
            <person name="Linde D."/>
            <person name="Babiker R."/>
            <person name="Drula E."/>
            <person name="Ayuso-Fernandez I."/>
            <person name="Pacheco R."/>
            <person name="Padilla G."/>
            <person name="Ferreira P."/>
            <person name="Barriuso J."/>
            <person name="Kellner H."/>
            <person name="Castanera R."/>
            <person name="Alfaro M."/>
            <person name="Ramirez L."/>
            <person name="Pisabarro A.G."/>
            <person name="Kuo A."/>
            <person name="Tritt A."/>
            <person name="Lipzen A."/>
            <person name="He G."/>
            <person name="Yan M."/>
            <person name="Ng V."/>
            <person name="Cullen D."/>
            <person name="Martin F."/>
            <person name="Rosso M.-N."/>
            <person name="Henrissat B."/>
            <person name="Hibbett D."/>
            <person name="Martinez A.T."/>
            <person name="Grigoriev I.V."/>
        </authorList>
    </citation>
    <scope>NUCLEOTIDE SEQUENCE</scope>
    <source>
        <strain evidence="5">CIRM-BRFM 674</strain>
    </source>
</reference>
<feature type="signal peptide" evidence="4">
    <location>
        <begin position="1"/>
        <end position="19"/>
    </location>
</feature>
<protein>
    <submittedName>
        <fullName evidence="5">Uncharacterized protein</fullName>
    </submittedName>
</protein>
<dbReference type="GO" id="GO:0016787">
    <property type="term" value="F:hydrolase activity"/>
    <property type="evidence" value="ECO:0007669"/>
    <property type="project" value="UniProtKB-KW"/>
</dbReference>
<dbReference type="EMBL" id="MU155150">
    <property type="protein sequence ID" value="KAF9483739.1"/>
    <property type="molecule type" value="Genomic_DNA"/>
</dbReference>
<keyword evidence="4" id="KW-0732">Signal</keyword>
<evidence type="ECO:0000313" key="6">
    <source>
        <dbReference type="Proteomes" id="UP000807469"/>
    </source>
</evidence>
<feature type="chain" id="PRO_5040313940" evidence="4">
    <location>
        <begin position="20"/>
        <end position="204"/>
    </location>
</feature>
<sequence length="204" mass="22450">MRFTVALSTALLAATVASGLVIPSNGLRARDLEVREPTPNDPPHPNVVKAHRATTNMPKRQDTFHVPAAPSTGKPAHTFTGTEVRKAVFDSHAEAERIKHISKTQQKKSPLKTFNNRPHEVPQAHGGGDRPLPHMVVDRNAPHHPPGREYPLPNHHDPHNPGPARVITQQTKGGHHTFKGVIAHDQSRTPGPGYNDHFQVKPRH</sequence>
<dbReference type="OrthoDB" id="2963718at2759"/>
<dbReference type="Proteomes" id="UP000807469">
    <property type="component" value="Unassembled WGS sequence"/>
</dbReference>
<evidence type="ECO:0000256" key="1">
    <source>
        <dbReference type="ARBA" id="ARBA00022722"/>
    </source>
</evidence>
<gene>
    <name evidence="5" type="ORF">BDN70DRAFT_873337</name>
</gene>
<keyword evidence="2" id="KW-0378">Hydrolase</keyword>
<dbReference type="SUPFAM" id="SSF53933">
    <property type="entry name" value="Microbial ribonucleases"/>
    <property type="match status" value="1"/>
</dbReference>
<comment type="caution">
    <text evidence="5">The sequence shown here is derived from an EMBL/GenBank/DDBJ whole genome shotgun (WGS) entry which is preliminary data.</text>
</comment>
<name>A0A9P5Z9T0_9AGAR</name>
<dbReference type="AlphaFoldDB" id="A0A9P5Z9T0"/>
<dbReference type="InterPro" id="IPR016191">
    <property type="entry name" value="Ribonuclease/ribotoxin"/>
</dbReference>
<keyword evidence="1" id="KW-0540">Nuclease</keyword>
<accession>A0A9P5Z9T0</accession>
<feature type="compositionally biased region" description="Basic and acidic residues" evidence="3">
    <location>
        <begin position="117"/>
        <end position="141"/>
    </location>
</feature>
<organism evidence="5 6">
    <name type="scientific">Pholiota conissans</name>
    <dbReference type="NCBI Taxonomy" id="109636"/>
    <lineage>
        <taxon>Eukaryota</taxon>
        <taxon>Fungi</taxon>
        <taxon>Dikarya</taxon>
        <taxon>Basidiomycota</taxon>
        <taxon>Agaricomycotina</taxon>
        <taxon>Agaricomycetes</taxon>
        <taxon>Agaricomycetidae</taxon>
        <taxon>Agaricales</taxon>
        <taxon>Agaricineae</taxon>
        <taxon>Strophariaceae</taxon>
        <taxon>Pholiota</taxon>
    </lineage>
</organism>
<feature type="region of interest" description="Disordered" evidence="3">
    <location>
        <begin position="98"/>
        <end position="161"/>
    </location>
</feature>
<dbReference type="GO" id="GO:0003723">
    <property type="term" value="F:RNA binding"/>
    <property type="evidence" value="ECO:0007669"/>
    <property type="project" value="InterPro"/>
</dbReference>
<evidence type="ECO:0000313" key="5">
    <source>
        <dbReference type="EMBL" id="KAF9483739.1"/>
    </source>
</evidence>
<evidence type="ECO:0000256" key="3">
    <source>
        <dbReference type="SAM" id="MobiDB-lite"/>
    </source>
</evidence>
<feature type="compositionally biased region" description="Basic residues" evidence="3">
    <location>
        <begin position="100"/>
        <end position="110"/>
    </location>
</feature>
<dbReference type="GO" id="GO:0004540">
    <property type="term" value="F:RNA nuclease activity"/>
    <property type="evidence" value="ECO:0007669"/>
    <property type="project" value="InterPro"/>
</dbReference>